<dbReference type="Gene3D" id="1.10.260.40">
    <property type="entry name" value="lambda repressor-like DNA-binding domains"/>
    <property type="match status" value="1"/>
</dbReference>
<dbReference type="CDD" id="cd00093">
    <property type="entry name" value="HTH_XRE"/>
    <property type="match status" value="1"/>
</dbReference>
<dbReference type="SMART" id="SM00530">
    <property type="entry name" value="HTH_XRE"/>
    <property type="match status" value="1"/>
</dbReference>
<dbReference type="Pfam" id="PF06114">
    <property type="entry name" value="Peptidase_M78"/>
    <property type="match status" value="1"/>
</dbReference>
<name>A0A418NA43_9FLAO</name>
<sequence>MATKKNQYHPQIAFHPGETLAEKLEELGMGPKEFAIRTGKPEKTVIAILKGKSSITPEMAVQFEHVLKIPAHFWLNMQRNHDEYVAREERQELLTESTEWAKLFPFADMVKKGWISRKTTIEEKTSALLAFFSISNHNAWEDYYFNQQLKVAFRISLAHTKEPYAISAWLRKGELQASELPTKPYSDKAFKAALPEVKSIMAKHPENFFKQLQALCLEAGVKVVHTPCINKAPINGSTRWLNDTPLIQLTGRYKRNDSFWFTFFHEAGHILLHGKKDIFLEDVDYSDKDLEKEEEANNFAIKWTLSDEQEEEILQQSSLTENDVLEFAEKFNTHPAIIIGRLHHKKLLHPSKGRQFIEPVELG</sequence>
<comment type="similarity">
    <text evidence="1">Belongs to the short-chain fatty acyl-CoA assimilation regulator (ScfR) family.</text>
</comment>
<dbReference type="InterPro" id="IPR001387">
    <property type="entry name" value="Cro/C1-type_HTH"/>
</dbReference>
<reference evidence="5 7" key="2">
    <citation type="submission" date="2019-07" db="EMBL/GenBank/DDBJ databases">
        <title>Draft genome of two Muricauda strains isolated from deep sea.</title>
        <authorList>
            <person name="Sun C."/>
        </authorList>
    </citation>
    <scope>NUCLEOTIDE SEQUENCE [LARGE SCALE GENOMIC DNA]</scope>
    <source>
        <strain evidence="5 7">NH166</strain>
    </source>
</reference>
<dbReference type="EMBL" id="QXFJ01000010">
    <property type="protein sequence ID" value="RIV72905.1"/>
    <property type="molecule type" value="Genomic_DNA"/>
</dbReference>
<dbReference type="InterPro" id="IPR010982">
    <property type="entry name" value="Lambda_DNA-bd_dom_sf"/>
</dbReference>
<reference evidence="4 6" key="1">
    <citation type="submission" date="2018-08" db="EMBL/GenBank/DDBJ databases">
        <title>Proposal of Muricauda 72 sp.nov. and Muricauda NH166 sp.nov., isolated from seawater.</title>
        <authorList>
            <person name="Cheng H."/>
            <person name="Wu Y.-H."/>
            <person name="Guo L.-L."/>
            <person name="Xu X.-W."/>
        </authorList>
    </citation>
    <scope>NUCLEOTIDE SEQUENCE [LARGE SCALE GENOMIC DNA]</scope>
    <source>
        <strain evidence="4 6">NH166</strain>
    </source>
</reference>
<dbReference type="PROSITE" id="PS50943">
    <property type="entry name" value="HTH_CROC1"/>
    <property type="match status" value="1"/>
</dbReference>
<keyword evidence="2" id="KW-0238">DNA-binding</keyword>
<dbReference type="Proteomes" id="UP000284189">
    <property type="component" value="Unassembled WGS sequence"/>
</dbReference>
<gene>
    <name evidence="4" type="primary">higA</name>
    <name evidence="4" type="ORF">D2U88_04555</name>
    <name evidence="5" type="ORF">FQ019_04530</name>
</gene>
<evidence type="ECO:0000313" key="5">
    <source>
        <dbReference type="EMBL" id="TXK05412.1"/>
    </source>
</evidence>
<dbReference type="InterPro" id="IPR013430">
    <property type="entry name" value="Toxin_antidote_HigA"/>
</dbReference>
<comment type="caution">
    <text evidence="4">The sequence shown here is derived from an EMBL/GenBank/DDBJ whole genome shotgun (WGS) entry which is preliminary data.</text>
</comment>
<dbReference type="RefSeq" id="WP_119639120.1">
    <property type="nucleotide sequence ID" value="NZ_QXFJ01000010.1"/>
</dbReference>
<evidence type="ECO:0000256" key="2">
    <source>
        <dbReference type="ARBA" id="ARBA00023125"/>
    </source>
</evidence>
<dbReference type="Gene3D" id="1.10.10.2910">
    <property type="match status" value="1"/>
</dbReference>
<dbReference type="SUPFAM" id="SSF47413">
    <property type="entry name" value="lambda repressor-like DNA-binding domains"/>
    <property type="match status" value="1"/>
</dbReference>
<protein>
    <submittedName>
        <fullName evidence="4">Addiction module antidote protein, HigA family</fullName>
    </submittedName>
    <submittedName>
        <fullName evidence="5">HigA family addiction module antidote protein</fullName>
    </submittedName>
</protein>
<proteinExistence type="inferred from homology"/>
<dbReference type="NCBIfam" id="TIGR02607">
    <property type="entry name" value="antidote_HigA"/>
    <property type="match status" value="1"/>
</dbReference>
<evidence type="ECO:0000313" key="6">
    <source>
        <dbReference type="Proteomes" id="UP000284189"/>
    </source>
</evidence>
<evidence type="ECO:0000256" key="1">
    <source>
        <dbReference type="ARBA" id="ARBA00007227"/>
    </source>
</evidence>
<evidence type="ECO:0000313" key="7">
    <source>
        <dbReference type="Proteomes" id="UP000321528"/>
    </source>
</evidence>
<dbReference type="GO" id="GO:0003677">
    <property type="term" value="F:DNA binding"/>
    <property type="evidence" value="ECO:0007669"/>
    <property type="project" value="UniProtKB-KW"/>
</dbReference>
<feature type="domain" description="HTH cro/C1-type" evidence="3">
    <location>
        <begin position="20"/>
        <end position="74"/>
    </location>
</feature>
<dbReference type="InterPro" id="IPR010359">
    <property type="entry name" value="IrrE_HExxH"/>
</dbReference>
<organism evidence="4 6">
    <name type="scientific">Flagellimonas aequoris</name>
    <dbReference type="NCBI Taxonomy" id="2306997"/>
    <lineage>
        <taxon>Bacteria</taxon>
        <taxon>Pseudomonadati</taxon>
        <taxon>Bacteroidota</taxon>
        <taxon>Flavobacteriia</taxon>
        <taxon>Flavobacteriales</taxon>
        <taxon>Flavobacteriaceae</taxon>
        <taxon>Flagellimonas</taxon>
    </lineage>
</organism>
<dbReference type="Proteomes" id="UP000321528">
    <property type="component" value="Unassembled WGS sequence"/>
</dbReference>
<evidence type="ECO:0000259" key="3">
    <source>
        <dbReference type="PROSITE" id="PS50943"/>
    </source>
</evidence>
<dbReference type="PANTHER" id="PTHR36924:SF1">
    <property type="entry name" value="ANTITOXIN HIGA-1"/>
    <property type="match status" value="1"/>
</dbReference>
<evidence type="ECO:0000313" key="4">
    <source>
        <dbReference type="EMBL" id="RIV72905.1"/>
    </source>
</evidence>
<dbReference type="EMBL" id="VNWL01000009">
    <property type="protein sequence ID" value="TXK05412.1"/>
    <property type="molecule type" value="Genomic_DNA"/>
</dbReference>
<dbReference type="AlphaFoldDB" id="A0A418NA43"/>
<dbReference type="PANTHER" id="PTHR36924">
    <property type="entry name" value="ANTITOXIN HIGA-1"/>
    <property type="match status" value="1"/>
</dbReference>
<accession>A0A418NA43</accession>
<keyword evidence="7" id="KW-1185">Reference proteome</keyword>
<dbReference type="OrthoDB" id="9796786at2"/>